<name>A0ACC2BLV3_DIPCM</name>
<sequence length="225" mass="25536">MVLVCIHLIMASTVAACQSLKIPLSSNNSSLFSSTNVSNKSSLKKRRVAVRKCGRLSFNTYASASENKFHAHIADVPTLYDILELDQHVGLHEIKSAFRQLARQHHPDVCSSADTAEATTRFIKVKEAYDTLSDPDLKAEYDEYLTNPLSWPKFAFVKANKERSTWQTASPHQNRAQWEDQLSGLRQKAHRSRVDGPMQEARNLSWGSRMRQTMKENSSVYYSED</sequence>
<dbReference type="EMBL" id="CM055105">
    <property type="protein sequence ID" value="KAJ7530759.1"/>
    <property type="molecule type" value="Genomic_DNA"/>
</dbReference>
<accession>A0ACC2BLV3</accession>
<evidence type="ECO:0000313" key="2">
    <source>
        <dbReference type="Proteomes" id="UP001162992"/>
    </source>
</evidence>
<protein>
    <submittedName>
        <fullName evidence="1">Uncharacterized protein</fullName>
    </submittedName>
</protein>
<organism evidence="1 2">
    <name type="scientific">Diphasiastrum complanatum</name>
    <name type="common">Issler's clubmoss</name>
    <name type="synonym">Lycopodium complanatum</name>
    <dbReference type="NCBI Taxonomy" id="34168"/>
    <lineage>
        <taxon>Eukaryota</taxon>
        <taxon>Viridiplantae</taxon>
        <taxon>Streptophyta</taxon>
        <taxon>Embryophyta</taxon>
        <taxon>Tracheophyta</taxon>
        <taxon>Lycopodiopsida</taxon>
        <taxon>Lycopodiales</taxon>
        <taxon>Lycopodiaceae</taxon>
        <taxon>Lycopodioideae</taxon>
        <taxon>Diphasiastrum</taxon>
    </lineage>
</organism>
<keyword evidence="2" id="KW-1185">Reference proteome</keyword>
<evidence type="ECO:0000313" key="1">
    <source>
        <dbReference type="EMBL" id="KAJ7530759.1"/>
    </source>
</evidence>
<comment type="caution">
    <text evidence="1">The sequence shown here is derived from an EMBL/GenBank/DDBJ whole genome shotgun (WGS) entry which is preliminary data.</text>
</comment>
<reference evidence="2" key="1">
    <citation type="journal article" date="2024" name="Proc. Natl. Acad. Sci. U.S.A.">
        <title>Extraordinary preservation of gene collinearity over three hundred million years revealed in homosporous lycophytes.</title>
        <authorList>
            <person name="Li C."/>
            <person name="Wickell D."/>
            <person name="Kuo L.Y."/>
            <person name="Chen X."/>
            <person name="Nie B."/>
            <person name="Liao X."/>
            <person name="Peng D."/>
            <person name="Ji J."/>
            <person name="Jenkins J."/>
            <person name="Williams M."/>
            <person name="Shu S."/>
            <person name="Plott C."/>
            <person name="Barry K."/>
            <person name="Rajasekar S."/>
            <person name="Grimwood J."/>
            <person name="Han X."/>
            <person name="Sun S."/>
            <person name="Hou Z."/>
            <person name="He W."/>
            <person name="Dai G."/>
            <person name="Sun C."/>
            <person name="Schmutz J."/>
            <person name="Leebens-Mack J.H."/>
            <person name="Li F.W."/>
            <person name="Wang L."/>
        </authorList>
    </citation>
    <scope>NUCLEOTIDE SEQUENCE [LARGE SCALE GENOMIC DNA]</scope>
    <source>
        <strain evidence="2">cv. PW_Plant_1</strain>
    </source>
</reference>
<dbReference type="Proteomes" id="UP001162992">
    <property type="component" value="Chromosome 14"/>
</dbReference>
<proteinExistence type="predicted"/>
<gene>
    <name evidence="1" type="ORF">O6H91_14G017800</name>
</gene>